<dbReference type="Pfam" id="PF08543">
    <property type="entry name" value="Phos_pyr_kin"/>
    <property type="match status" value="1"/>
</dbReference>
<keyword evidence="5 8" id="KW-0418">Kinase</keyword>
<gene>
    <name evidence="8" type="ORF">BC781_103329</name>
</gene>
<dbReference type="EC" id="2.7.1.49" evidence="2"/>
<evidence type="ECO:0000256" key="5">
    <source>
        <dbReference type="ARBA" id="ARBA00022777"/>
    </source>
</evidence>
<name>A0A315ZA83_SEDFL</name>
<dbReference type="GO" id="GO:0005524">
    <property type="term" value="F:ATP binding"/>
    <property type="evidence" value="ECO:0007669"/>
    <property type="project" value="UniProtKB-KW"/>
</dbReference>
<evidence type="ECO:0000313" key="8">
    <source>
        <dbReference type="EMBL" id="PWJ42079.1"/>
    </source>
</evidence>
<keyword evidence="3" id="KW-0808">Transferase</keyword>
<evidence type="ECO:0000256" key="2">
    <source>
        <dbReference type="ARBA" id="ARBA00012135"/>
    </source>
</evidence>
<dbReference type="InterPro" id="IPR029056">
    <property type="entry name" value="Ribokinase-like"/>
</dbReference>
<sequence>MKTKRYKIVLSIAGSDSGGGAGIQADLKTFSSLGCFGTTVITAITAQNTTGVQAVEALPPSIVEAQLDSVITDFDLNAIKIGMLHSDEIVFSIHKRLSTSNIPIVLDPVMVATSGDLLLKQNGVDAIRNLLLPVVTLITPNIPEAEVLTGLKIKDKKDMEVAAQQLLKDGAKAVLLKGGHLEDSSSDLLLLPNTPAIWFESEKIPSVNTHGTGCSLSSAIASFLALGDTLEQAVRKAKNYIHNAILEGKDYKIGEGHGPIKHFYAQWD</sequence>
<organism evidence="8 9">
    <name type="scientific">Sediminitomix flava</name>
    <dbReference type="NCBI Taxonomy" id="379075"/>
    <lineage>
        <taxon>Bacteria</taxon>
        <taxon>Pseudomonadati</taxon>
        <taxon>Bacteroidota</taxon>
        <taxon>Cytophagia</taxon>
        <taxon>Cytophagales</taxon>
        <taxon>Flammeovirgaceae</taxon>
        <taxon>Sediminitomix</taxon>
    </lineage>
</organism>
<keyword evidence="9" id="KW-1185">Reference proteome</keyword>
<dbReference type="GO" id="GO:0008902">
    <property type="term" value="F:hydroxymethylpyrimidine kinase activity"/>
    <property type="evidence" value="ECO:0007669"/>
    <property type="project" value="UniProtKB-EC"/>
</dbReference>
<comment type="pathway">
    <text evidence="1">Cofactor biosynthesis; thiamine diphosphate biosynthesis.</text>
</comment>
<evidence type="ECO:0000313" key="9">
    <source>
        <dbReference type="Proteomes" id="UP000245535"/>
    </source>
</evidence>
<dbReference type="RefSeq" id="WP_109618702.1">
    <property type="nucleotide sequence ID" value="NZ_QGDO01000003.1"/>
</dbReference>
<proteinExistence type="predicted"/>
<dbReference type="InterPro" id="IPR004399">
    <property type="entry name" value="HMP/HMP-P_kinase_dom"/>
</dbReference>
<dbReference type="Proteomes" id="UP000245535">
    <property type="component" value="Unassembled WGS sequence"/>
</dbReference>
<reference evidence="8 9" key="1">
    <citation type="submission" date="2018-03" db="EMBL/GenBank/DDBJ databases">
        <title>Genomic Encyclopedia of Archaeal and Bacterial Type Strains, Phase II (KMG-II): from individual species to whole genera.</title>
        <authorList>
            <person name="Goeker M."/>
        </authorList>
    </citation>
    <scope>NUCLEOTIDE SEQUENCE [LARGE SCALE GENOMIC DNA]</scope>
    <source>
        <strain evidence="8 9">DSM 28229</strain>
    </source>
</reference>
<keyword evidence="4" id="KW-0547">Nucleotide-binding</keyword>
<dbReference type="Gene3D" id="3.40.1190.20">
    <property type="match status" value="1"/>
</dbReference>
<evidence type="ECO:0000256" key="4">
    <source>
        <dbReference type="ARBA" id="ARBA00022741"/>
    </source>
</evidence>
<dbReference type="GO" id="GO:0005829">
    <property type="term" value="C:cytosol"/>
    <property type="evidence" value="ECO:0007669"/>
    <property type="project" value="TreeGrafter"/>
</dbReference>
<evidence type="ECO:0000256" key="1">
    <source>
        <dbReference type="ARBA" id="ARBA00004948"/>
    </source>
</evidence>
<dbReference type="OrthoDB" id="9810880at2"/>
<dbReference type="PANTHER" id="PTHR20858:SF17">
    <property type="entry name" value="HYDROXYMETHYLPYRIMIDINE_PHOSPHOMETHYLPYRIMIDINE KINASE THI20-RELATED"/>
    <property type="match status" value="1"/>
</dbReference>
<dbReference type="PANTHER" id="PTHR20858">
    <property type="entry name" value="PHOSPHOMETHYLPYRIMIDINE KINASE"/>
    <property type="match status" value="1"/>
</dbReference>
<comment type="caution">
    <text evidence="8">The sequence shown here is derived from an EMBL/GenBank/DDBJ whole genome shotgun (WGS) entry which is preliminary data.</text>
</comment>
<accession>A0A315ZA83</accession>
<dbReference type="CDD" id="cd01169">
    <property type="entry name" value="HMPP_kinase"/>
    <property type="match status" value="1"/>
</dbReference>
<dbReference type="FunFam" id="3.40.1190.20:FF:000003">
    <property type="entry name" value="Phosphomethylpyrimidine kinase ThiD"/>
    <property type="match status" value="1"/>
</dbReference>
<evidence type="ECO:0000256" key="3">
    <source>
        <dbReference type="ARBA" id="ARBA00022679"/>
    </source>
</evidence>
<feature type="domain" description="Pyridoxamine kinase/Phosphomethylpyrimidine kinase" evidence="7">
    <location>
        <begin position="16"/>
        <end position="260"/>
    </location>
</feature>
<dbReference type="AlphaFoldDB" id="A0A315ZA83"/>
<dbReference type="InterPro" id="IPR013749">
    <property type="entry name" value="PM/HMP-P_kinase-1"/>
</dbReference>
<evidence type="ECO:0000256" key="6">
    <source>
        <dbReference type="ARBA" id="ARBA00022840"/>
    </source>
</evidence>
<protein>
    <recommendedName>
        <fullName evidence="2">hydroxymethylpyrimidine kinase</fullName>
        <ecNumber evidence="2">2.7.1.49</ecNumber>
    </recommendedName>
</protein>
<dbReference type="NCBIfam" id="TIGR00097">
    <property type="entry name" value="HMP-P_kinase"/>
    <property type="match status" value="1"/>
</dbReference>
<dbReference type="GO" id="GO:0008972">
    <property type="term" value="F:phosphomethylpyrimidine kinase activity"/>
    <property type="evidence" value="ECO:0007669"/>
    <property type="project" value="InterPro"/>
</dbReference>
<dbReference type="EMBL" id="QGDO01000003">
    <property type="protein sequence ID" value="PWJ42079.1"/>
    <property type="molecule type" value="Genomic_DNA"/>
</dbReference>
<evidence type="ECO:0000259" key="7">
    <source>
        <dbReference type="Pfam" id="PF08543"/>
    </source>
</evidence>
<dbReference type="GO" id="GO:0009228">
    <property type="term" value="P:thiamine biosynthetic process"/>
    <property type="evidence" value="ECO:0007669"/>
    <property type="project" value="InterPro"/>
</dbReference>
<keyword evidence="6" id="KW-0067">ATP-binding</keyword>
<dbReference type="SUPFAM" id="SSF53613">
    <property type="entry name" value="Ribokinase-like"/>
    <property type="match status" value="1"/>
</dbReference>